<dbReference type="InterPro" id="IPR027417">
    <property type="entry name" value="P-loop_NTPase"/>
</dbReference>
<dbReference type="NCBIfam" id="NF001989">
    <property type="entry name" value="PRK00784.1"/>
    <property type="match status" value="1"/>
</dbReference>
<evidence type="ECO:0000259" key="8">
    <source>
        <dbReference type="Pfam" id="PF01656"/>
    </source>
</evidence>
<dbReference type="InterPro" id="IPR002586">
    <property type="entry name" value="CobQ/CobB/MinD/ParA_Nub-bd_dom"/>
</dbReference>
<evidence type="ECO:0000256" key="7">
    <source>
        <dbReference type="HAMAP-Rule" id="MF_00028"/>
    </source>
</evidence>
<dbReference type="RefSeq" id="WP_327597512.1">
    <property type="nucleotide sequence ID" value="NZ_JAYXHS010000001.1"/>
</dbReference>
<dbReference type="PANTHER" id="PTHR21343">
    <property type="entry name" value="DETHIOBIOTIN SYNTHETASE"/>
    <property type="match status" value="1"/>
</dbReference>
<dbReference type="PANTHER" id="PTHR21343:SF1">
    <property type="entry name" value="COBYRIC ACID SYNTHASE"/>
    <property type="match status" value="1"/>
</dbReference>
<evidence type="ECO:0000256" key="6">
    <source>
        <dbReference type="ARBA" id="ARBA00025166"/>
    </source>
</evidence>
<protein>
    <recommendedName>
        <fullName evidence="3 7">Cobyric acid synthase</fullName>
    </recommendedName>
</protein>
<keyword evidence="4 7" id="KW-0169">Cobalamin biosynthesis</keyword>
<dbReference type="Gene3D" id="3.40.50.880">
    <property type="match status" value="1"/>
</dbReference>
<dbReference type="NCBIfam" id="TIGR00313">
    <property type="entry name" value="cobQ"/>
    <property type="match status" value="1"/>
</dbReference>
<reference evidence="10 11" key="1">
    <citation type="submission" date="2024-01" db="EMBL/GenBank/DDBJ databases">
        <title>Uliginosibacterium soil sp. nov.</title>
        <authorList>
            <person name="Lv Y."/>
        </authorList>
    </citation>
    <scope>NUCLEOTIDE SEQUENCE [LARGE SCALE GENOMIC DNA]</scope>
    <source>
        <strain evidence="10 11">H3</strain>
    </source>
</reference>
<dbReference type="InterPro" id="IPR004459">
    <property type="entry name" value="CobQ_synth"/>
</dbReference>
<dbReference type="SUPFAM" id="SSF52317">
    <property type="entry name" value="Class I glutamine amidotransferase-like"/>
    <property type="match status" value="1"/>
</dbReference>
<keyword evidence="5 7" id="KW-0315">Glutamine amidotransferase</keyword>
<evidence type="ECO:0000259" key="9">
    <source>
        <dbReference type="Pfam" id="PF07685"/>
    </source>
</evidence>
<dbReference type="InterPro" id="IPR033949">
    <property type="entry name" value="CobQ_GATase1"/>
</dbReference>
<comment type="function">
    <text evidence="6 7">Catalyzes amidations at positions B, D, E, and G on adenosylcobyrinic A,C-diamide. NH(2) groups are provided by glutamine, and one molecule of ATP is hydrogenolyzed for each amidation.</text>
</comment>
<name>A0ABU6JYP8_9RHOO</name>
<feature type="domain" description="CobQ/CobB/MinD/ParA nucleotide binding" evidence="8">
    <location>
        <begin position="15"/>
        <end position="237"/>
    </location>
</feature>
<proteinExistence type="inferred from homology"/>
<dbReference type="HAMAP" id="MF_00028">
    <property type="entry name" value="CobQ"/>
    <property type="match status" value="1"/>
</dbReference>
<dbReference type="EMBL" id="JAYXHS010000001">
    <property type="protein sequence ID" value="MEC5384537.1"/>
    <property type="molecule type" value="Genomic_DNA"/>
</dbReference>
<evidence type="ECO:0000313" key="10">
    <source>
        <dbReference type="EMBL" id="MEC5384537.1"/>
    </source>
</evidence>
<gene>
    <name evidence="7" type="primary">cobQ</name>
    <name evidence="10" type="ORF">VVD49_02320</name>
</gene>
<dbReference type="CDD" id="cd05389">
    <property type="entry name" value="CobQ_N"/>
    <property type="match status" value="1"/>
</dbReference>
<dbReference type="InterPro" id="IPR047045">
    <property type="entry name" value="CobQ_N"/>
</dbReference>
<feature type="active site" description="Nucleophile" evidence="7">
    <location>
        <position position="346"/>
    </location>
</feature>
<dbReference type="Pfam" id="PF07685">
    <property type="entry name" value="GATase_3"/>
    <property type="match status" value="1"/>
</dbReference>
<evidence type="ECO:0000256" key="5">
    <source>
        <dbReference type="ARBA" id="ARBA00022962"/>
    </source>
</evidence>
<dbReference type="InterPro" id="IPR011698">
    <property type="entry name" value="GATase_3"/>
</dbReference>
<evidence type="ECO:0000256" key="1">
    <source>
        <dbReference type="ARBA" id="ARBA00004953"/>
    </source>
</evidence>
<evidence type="ECO:0000256" key="2">
    <source>
        <dbReference type="ARBA" id="ARBA00006205"/>
    </source>
</evidence>
<dbReference type="PROSITE" id="PS51274">
    <property type="entry name" value="GATASE_COBBQ"/>
    <property type="match status" value="1"/>
</dbReference>
<dbReference type="Pfam" id="PF01656">
    <property type="entry name" value="CbiA"/>
    <property type="match status" value="1"/>
</dbReference>
<accession>A0ABU6JYP8</accession>
<dbReference type="Gene3D" id="3.40.50.300">
    <property type="entry name" value="P-loop containing nucleotide triphosphate hydrolases"/>
    <property type="match status" value="1"/>
</dbReference>
<sequence>MSQTTQRPSQSAKVLMVQGCTSDAGKSTLVTAICRWLVRQGGSVAPFKPQNMALNSAVTSDGGEIGRAQAAQAMACRIAPHTDMNPVLLKPNTDVGAQVIIQGHAIGNMDALDYHAYKATAKAAVLESFARLGEQYEYVIVEGAGSPAEINLRSNDIANMGFAEAVDCPVIIVADIDRGGVFAHLVGTLALLSESEQARVKGFVINRFRGDIALLQSGLDWLEARTGKPVLGVLPYLYGLQLEAEDGISREAVRDVAGAARAGTRLRVIAPVTPRISNHTDFDTLRQHPQVDFRFIGPDEDIPPADLIILPGSKAVRADLAFLKQQGWDAAIARHLRYGGKLIGICGGFQMLGREISDPLGLEGTPGTAVGLGWLDVTTELQAGKQLRNVQGVLSQHLAHGRPDPLLLPLAPMGEGTTPQDLYDDIPVAGYEIHAGVTQGAALDNPALHLDGVPDGAISADNLVLGTYLHGLFDSPAACDALLAWAGLAAPRSPDIALMRERSIECLADMVGEHMDTQKLMAILEKRVERSA</sequence>
<evidence type="ECO:0000256" key="4">
    <source>
        <dbReference type="ARBA" id="ARBA00022573"/>
    </source>
</evidence>
<organism evidence="10 11">
    <name type="scientific">Uliginosibacterium silvisoli</name>
    <dbReference type="NCBI Taxonomy" id="3114758"/>
    <lineage>
        <taxon>Bacteria</taxon>
        <taxon>Pseudomonadati</taxon>
        <taxon>Pseudomonadota</taxon>
        <taxon>Betaproteobacteria</taxon>
        <taxon>Rhodocyclales</taxon>
        <taxon>Zoogloeaceae</taxon>
        <taxon>Uliginosibacterium</taxon>
    </lineage>
</organism>
<feature type="domain" description="CobB/CobQ-like glutamine amidotransferase" evidence="9">
    <location>
        <begin position="268"/>
        <end position="476"/>
    </location>
</feature>
<dbReference type="Proteomes" id="UP001331561">
    <property type="component" value="Unassembled WGS sequence"/>
</dbReference>
<keyword evidence="11" id="KW-1185">Reference proteome</keyword>
<comment type="similarity">
    <text evidence="2 7">Belongs to the CobB/CobQ family. CobQ subfamily.</text>
</comment>
<dbReference type="CDD" id="cd01750">
    <property type="entry name" value="GATase1_CobQ"/>
    <property type="match status" value="1"/>
</dbReference>
<comment type="caution">
    <text evidence="10">The sequence shown here is derived from an EMBL/GenBank/DDBJ whole genome shotgun (WGS) entry which is preliminary data.</text>
</comment>
<evidence type="ECO:0000313" key="11">
    <source>
        <dbReference type="Proteomes" id="UP001331561"/>
    </source>
</evidence>
<evidence type="ECO:0000256" key="3">
    <source>
        <dbReference type="ARBA" id="ARBA00019833"/>
    </source>
</evidence>
<dbReference type="InterPro" id="IPR029062">
    <property type="entry name" value="Class_I_gatase-like"/>
</dbReference>
<feature type="active site" evidence="7">
    <location>
        <position position="470"/>
    </location>
</feature>
<comment type="pathway">
    <text evidence="1 7">Cofactor biosynthesis; adenosylcobalamin biosynthesis.</text>
</comment>
<dbReference type="SUPFAM" id="SSF52540">
    <property type="entry name" value="P-loop containing nucleoside triphosphate hydrolases"/>
    <property type="match status" value="1"/>
</dbReference>